<reference evidence="1" key="1">
    <citation type="submission" date="2022-01" db="EMBL/GenBank/DDBJ databases">
        <title>Novel bile acid biosynthetic pathways are enriched in the microbiome of centenarians.</title>
        <authorList>
            <person name="Sato Y."/>
            <person name="Atarashi K."/>
            <person name="Plichta R.D."/>
            <person name="Arai Y."/>
            <person name="Sasajima S."/>
            <person name="Kearney M.S."/>
            <person name="Suda W."/>
            <person name="Takeshita K."/>
            <person name="Sasaki T."/>
            <person name="Okamoto S."/>
            <person name="Skelly N.A."/>
            <person name="Okamura Y."/>
            <person name="Vlamakis H."/>
            <person name="Li Y."/>
            <person name="Tanoue T."/>
            <person name="Takei H."/>
            <person name="Nittono H."/>
            <person name="Narushima S."/>
            <person name="Irie J."/>
            <person name="Itoh H."/>
            <person name="Moriya K."/>
            <person name="Sugiura Y."/>
            <person name="Suematsu M."/>
            <person name="Moritoki N."/>
            <person name="Shibata S."/>
            <person name="Littman R.D."/>
            <person name="Fischbach A.M."/>
            <person name="Uwamino Y."/>
            <person name="Inoue T."/>
            <person name="Honda A."/>
            <person name="Hattori M."/>
            <person name="Murai T."/>
            <person name="Xavier J.R."/>
            <person name="Hirose N."/>
            <person name="Honda K."/>
        </authorList>
    </citation>
    <scope>NUCLEOTIDE SEQUENCE</scope>
    <source>
        <strain evidence="1">CE91-St55</strain>
    </source>
</reference>
<sequence>MGILHLKKSILPVVWGSTRVGTMTDINASYPYYRKEYTIASLLMYSGFFISVKKTYPVI</sequence>
<dbReference type="EMBL" id="BQNJ01000002">
    <property type="protein sequence ID" value="GKH04462.1"/>
    <property type="molecule type" value="Genomic_DNA"/>
</dbReference>
<name>A0AA37NNJ8_9FIRM</name>
<dbReference type="AlphaFoldDB" id="A0AA37NNJ8"/>
<organism evidence="1 2">
    <name type="scientific">Hungatella hathewayi</name>
    <dbReference type="NCBI Taxonomy" id="154046"/>
    <lineage>
        <taxon>Bacteria</taxon>
        <taxon>Bacillati</taxon>
        <taxon>Bacillota</taxon>
        <taxon>Clostridia</taxon>
        <taxon>Lachnospirales</taxon>
        <taxon>Lachnospiraceae</taxon>
        <taxon>Hungatella</taxon>
    </lineage>
</organism>
<comment type="caution">
    <text evidence="1">The sequence shown here is derived from an EMBL/GenBank/DDBJ whole genome shotgun (WGS) entry which is preliminary data.</text>
</comment>
<accession>A0AA37NNJ8</accession>
<proteinExistence type="predicted"/>
<dbReference type="Proteomes" id="UP001055091">
    <property type="component" value="Unassembled WGS sequence"/>
</dbReference>
<protein>
    <submittedName>
        <fullName evidence="1">Uncharacterized protein</fullName>
    </submittedName>
</protein>
<gene>
    <name evidence="1" type="ORF">CE91St55_64430</name>
</gene>
<evidence type="ECO:0000313" key="2">
    <source>
        <dbReference type="Proteomes" id="UP001055091"/>
    </source>
</evidence>
<evidence type="ECO:0000313" key="1">
    <source>
        <dbReference type="EMBL" id="GKH04462.1"/>
    </source>
</evidence>